<dbReference type="PROSITE" id="PS00356">
    <property type="entry name" value="HTH_LACI_1"/>
    <property type="match status" value="1"/>
</dbReference>
<dbReference type="PROSITE" id="PS50943">
    <property type="entry name" value="HTH_CROC1"/>
    <property type="match status" value="1"/>
</dbReference>
<dbReference type="GO" id="GO:0003677">
    <property type="term" value="F:DNA binding"/>
    <property type="evidence" value="ECO:0007669"/>
    <property type="project" value="UniProtKB-KW"/>
</dbReference>
<dbReference type="PANTHER" id="PTHR30146:SF149">
    <property type="entry name" value="HTH-TYPE TRANSCRIPTIONAL REGULATOR EBGR"/>
    <property type="match status" value="1"/>
</dbReference>
<gene>
    <name evidence="6" type="ORF">IBJ83_08220</name>
</gene>
<keyword evidence="3" id="KW-0804">Transcription</keyword>
<dbReference type="Gene3D" id="3.40.50.2300">
    <property type="match status" value="2"/>
</dbReference>
<dbReference type="Pfam" id="PF00356">
    <property type="entry name" value="LacI"/>
    <property type="match status" value="1"/>
</dbReference>
<evidence type="ECO:0000256" key="1">
    <source>
        <dbReference type="ARBA" id="ARBA00023015"/>
    </source>
</evidence>
<evidence type="ECO:0000256" key="2">
    <source>
        <dbReference type="ARBA" id="ARBA00023125"/>
    </source>
</evidence>
<dbReference type="PANTHER" id="PTHR30146">
    <property type="entry name" value="LACI-RELATED TRANSCRIPTIONAL REPRESSOR"/>
    <property type="match status" value="1"/>
</dbReference>
<dbReference type="InterPro" id="IPR046335">
    <property type="entry name" value="LacI/GalR-like_sensor"/>
</dbReference>
<dbReference type="SUPFAM" id="SSF47413">
    <property type="entry name" value="lambda repressor-like DNA-binding domains"/>
    <property type="match status" value="1"/>
</dbReference>
<dbReference type="RefSeq" id="WP_201276065.1">
    <property type="nucleotide sequence ID" value="NZ_AP038371.1"/>
</dbReference>
<dbReference type="Proteomes" id="UP000823123">
    <property type="component" value="Unassembled WGS sequence"/>
</dbReference>
<dbReference type="Pfam" id="PF13377">
    <property type="entry name" value="Peripla_BP_3"/>
    <property type="match status" value="1"/>
</dbReference>
<comment type="caution">
    <text evidence="6">The sequence shown here is derived from an EMBL/GenBank/DDBJ whole genome shotgun (WGS) entry which is preliminary data.</text>
</comment>
<evidence type="ECO:0000259" key="5">
    <source>
        <dbReference type="PROSITE" id="PS50943"/>
    </source>
</evidence>
<dbReference type="CDD" id="cd01392">
    <property type="entry name" value="HTH_LacI"/>
    <property type="match status" value="1"/>
</dbReference>
<evidence type="ECO:0000259" key="4">
    <source>
        <dbReference type="PROSITE" id="PS50932"/>
    </source>
</evidence>
<dbReference type="SMART" id="SM00354">
    <property type="entry name" value="HTH_LACI"/>
    <property type="match status" value="1"/>
</dbReference>
<sequence length="339" mass="38153">MSVPTIKDVAKLAGVSISTVSRVMNESKPVSPESRRKVLDAIKKLDFKPNELARSLVMRKSNMIGVIVKDIGISYMAQIVRGIEEIGRMYNYDILLSSTYGDIEAEHKIIEFMCTKQVEGIIMISEKINPETLFKLKSKNIPFVRLDKFYEYTDEHTVSIDYKSTCNKMTNYLVDEGHNSIVFISEDVTSRIGREKLAGFNEGVATRKVKSALINAKDITVQTGYDMGEEIFKLIKENNSTVVFASEDSLAIGFISYCYDNGLKVPQDISVAGFGDDLIASIYRPALTTIEEPYYDMGAISMRKLIKELRNEEKLKDVTILPSRIVERGSVATFTKKNK</sequence>
<accession>A0ABS1CAX8</accession>
<proteinExistence type="predicted"/>
<dbReference type="EMBL" id="JACVDA010000038">
    <property type="protein sequence ID" value="MBK1469266.1"/>
    <property type="molecule type" value="Genomic_DNA"/>
</dbReference>
<keyword evidence="7" id="KW-1185">Reference proteome</keyword>
<dbReference type="PRINTS" id="PR00036">
    <property type="entry name" value="HTHLACI"/>
</dbReference>
<dbReference type="CDD" id="cd06267">
    <property type="entry name" value="PBP1_LacI_sugar_binding-like"/>
    <property type="match status" value="1"/>
</dbReference>
<dbReference type="Gene3D" id="1.10.260.40">
    <property type="entry name" value="lambda repressor-like DNA-binding domains"/>
    <property type="match status" value="1"/>
</dbReference>
<organism evidence="6 7">
    <name type="scientific">Parvimonas parva</name>
    <dbReference type="NCBI Taxonomy" id="2769485"/>
    <lineage>
        <taxon>Bacteria</taxon>
        <taxon>Bacillati</taxon>
        <taxon>Bacillota</taxon>
        <taxon>Tissierellia</taxon>
        <taxon>Tissierellales</taxon>
        <taxon>Peptoniphilaceae</taxon>
        <taxon>Parvimonas</taxon>
    </lineage>
</organism>
<dbReference type="InterPro" id="IPR010982">
    <property type="entry name" value="Lambda_DNA-bd_dom_sf"/>
</dbReference>
<feature type="domain" description="HTH lacI-type" evidence="4">
    <location>
        <begin position="4"/>
        <end position="58"/>
    </location>
</feature>
<name>A0ABS1CAX8_9FIRM</name>
<dbReference type="InterPro" id="IPR001387">
    <property type="entry name" value="Cro/C1-type_HTH"/>
</dbReference>
<reference evidence="6 7" key="1">
    <citation type="submission" date="2020-09" db="EMBL/GenBank/DDBJ databases">
        <title>Parvimonas S3374 sp. nov.</title>
        <authorList>
            <person name="Buhl M."/>
        </authorList>
    </citation>
    <scope>NUCLEOTIDE SEQUENCE [LARGE SCALE GENOMIC DNA]</scope>
    <source>
        <strain evidence="6 7">S3374</strain>
    </source>
</reference>
<keyword evidence="1" id="KW-0805">Transcription regulation</keyword>
<evidence type="ECO:0000256" key="3">
    <source>
        <dbReference type="ARBA" id="ARBA00023163"/>
    </source>
</evidence>
<evidence type="ECO:0000313" key="7">
    <source>
        <dbReference type="Proteomes" id="UP000823123"/>
    </source>
</evidence>
<dbReference type="InterPro" id="IPR028082">
    <property type="entry name" value="Peripla_BP_I"/>
</dbReference>
<keyword evidence="2 6" id="KW-0238">DNA-binding</keyword>
<evidence type="ECO:0000313" key="6">
    <source>
        <dbReference type="EMBL" id="MBK1469266.1"/>
    </source>
</evidence>
<dbReference type="InterPro" id="IPR000843">
    <property type="entry name" value="HTH_LacI"/>
</dbReference>
<dbReference type="PROSITE" id="PS50932">
    <property type="entry name" value="HTH_LACI_2"/>
    <property type="match status" value="1"/>
</dbReference>
<dbReference type="SUPFAM" id="SSF53822">
    <property type="entry name" value="Periplasmic binding protein-like I"/>
    <property type="match status" value="1"/>
</dbReference>
<feature type="domain" description="HTH cro/C1-type" evidence="5">
    <location>
        <begin position="5"/>
        <end position="52"/>
    </location>
</feature>
<protein>
    <submittedName>
        <fullName evidence="6">LacI family DNA-binding transcriptional regulator</fullName>
    </submittedName>
</protein>